<feature type="compositionally biased region" description="Polar residues" evidence="1">
    <location>
        <begin position="190"/>
        <end position="199"/>
    </location>
</feature>
<gene>
    <name evidence="4" type="ORF">ERX40_08985</name>
</gene>
<dbReference type="RefSeq" id="WP_133418161.1">
    <property type="nucleotide sequence ID" value="NZ_SCWD01000004.1"/>
</dbReference>
<protein>
    <recommendedName>
        <fullName evidence="6">LPXTG cell wall anchor domain-containing protein</fullName>
    </recommendedName>
</protein>
<organism evidence="4 5">
    <name type="scientific">Macrococcus carouselicus</name>
    <dbReference type="NCBI Taxonomy" id="69969"/>
    <lineage>
        <taxon>Bacteria</taxon>
        <taxon>Bacillati</taxon>
        <taxon>Bacillota</taxon>
        <taxon>Bacilli</taxon>
        <taxon>Bacillales</taxon>
        <taxon>Staphylococcaceae</taxon>
        <taxon>Macrococcus</taxon>
    </lineage>
</organism>
<evidence type="ECO:0000313" key="5">
    <source>
        <dbReference type="Proteomes" id="UP000295280"/>
    </source>
</evidence>
<evidence type="ECO:0008006" key="6">
    <source>
        <dbReference type="Google" id="ProtNLM"/>
    </source>
</evidence>
<feature type="transmembrane region" description="Helical" evidence="2">
    <location>
        <begin position="275"/>
        <end position="294"/>
    </location>
</feature>
<evidence type="ECO:0000256" key="3">
    <source>
        <dbReference type="SAM" id="SignalP"/>
    </source>
</evidence>
<feature type="compositionally biased region" description="Polar residues" evidence="1">
    <location>
        <begin position="127"/>
        <end position="136"/>
    </location>
</feature>
<dbReference type="Proteomes" id="UP000295280">
    <property type="component" value="Unassembled WGS sequence"/>
</dbReference>
<keyword evidence="3" id="KW-0732">Signal</keyword>
<dbReference type="EMBL" id="SCWD01000004">
    <property type="protein sequence ID" value="TDM00665.1"/>
    <property type="molecule type" value="Genomic_DNA"/>
</dbReference>
<keyword evidence="2" id="KW-0472">Membrane</keyword>
<feature type="compositionally biased region" description="Low complexity" evidence="1">
    <location>
        <begin position="137"/>
        <end position="162"/>
    </location>
</feature>
<sequence>MCKMIIASTALLVLSAAGTSYADANEPIDTSTADETIEIISAEMPPDKTEAPVTTEVPMTDRPSAPPMTEQPVMDEPSPAVGVTEVPSTEIPLTERPTTTTPSTERPAPTTELPGSDQQLEIVPSPVQLSEESSTGQPSPVQSSEEPSTGQPSPVQSSEEPSIGQPSPVRPSEEPSTGQPSEERDIQAPSVEQPSATDLSKNKAQSDEIKIGKFYPESAEKFYKALDKQISDIMTKDSKKKEGKEVKKKVKKKNDNQTDKKNLHILPDTGEDKSYSTAFIMIIGGLVLLAFSRLKA</sequence>
<feature type="signal peptide" evidence="3">
    <location>
        <begin position="1"/>
        <end position="22"/>
    </location>
</feature>
<keyword evidence="2" id="KW-1133">Transmembrane helix</keyword>
<keyword evidence="2" id="KW-0812">Transmembrane</keyword>
<feature type="chain" id="PRO_5040386551" description="LPXTG cell wall anchor domain-containing protein" evidence="3">
    <location>
        <begin position="23"/>
        <end position="296"/>
    </location>
</feature>
<comment type="caution">
    <text evidence="4">The sequence shown here is derived from an EMBL/GenBank/DDBJ whole genome shotgun (WGS) entry which is preliminary data.</text>
</comment>
<reference evidence="4 5" key="1">
    <citation type="submission" date="2019-01" db="EMBL/GenBank/DDBJ databases">
        <title>Draft genome sequences of the type strains of six Macrococcus species.</title>
        <authorList>
            <person name="Mazhar S."/>
            <person name="Altermann E."/>
            <person name="Hill C."/>
            <person name="Mcauliffe O."/>
        </authorList>
    </citation>
    <scope>NUCLEOTIDE SEQUENCE [LARGE SCALE GENOMIC DNA]</scope>
    <source>
        <strain evidence="4 5">ATCC 51828</strain>
    </source>
</reference>
<feature type="compositionally biased region" description="Low complexity" evidence="1">
    <location>
        <begin position="89"/>
        <end position="112"/>
    </location>
</feature>
<accession>A0A9Q8CJT8</accession>
<dbReference type="OrthoDB" id="2418056at2"/>
<feature type="region of interest" description="Disordered" evidence="1">
    <location>
        <begin position="48"/>
        <end position="206"/>
    </location>
</feature>
<name>A0A9Q8CJT8_9STAP</name>
<feature type="compositionally biased region" description="Basic and acidic residues" evidence="1">
    <location>
        <begin position="235"/>
        <end position="245"/>
    </location>
</feature>
<feature type="compositionally biased region" description="Basic and acidic residues" evidence="1">
    <location>
        <begin position="253"/>
        <end position="262"/>
    </location>
</feature>
<evidence type="ECO:0000256" key="2">
    <source>
        <dbReference type="SAM" id="Phobius"/>
    </source>
</evidence>
<evidence type="ECO:0000313" key="4">
    <source>
        <dbReference type="EMBL" id="TDM00665.1"/>
    </source>
</evidence>
<dbReference type="AlphaFoldDB" id="A0A9Q8CJT8"/>
<proteinExistence type="predicted"/>
<keyword evidence="5" id="KW-1185">Reference proteome</keyword>
<feature type="region of interest" description="Disordered" evidence="1">
    <location>
        <begin position="235"/>
        <end position="268"/>
    </location>
</feature>
<evidence type="ECO:0000256" key="1">
    <source>
        <dbReference type="SAM" id="MobiDB-lite"/>
    </source>
</evidence>